<dbReference type="Gene3D" id="3.40.630.30">
    <property type="match status" value="1"/>
</dbReference>
<dbReference type="InterPro" id="IPR000182">
    <property type="entry name" value="GNAT_dom"/>
</dbReference>
<dbReference type="Proteomes" id="UP000014585">
    <property type="component" value="Unassembled WGS sequence"/>
</dbReference>
<dbReference type="AlphaFoldDB" id="S3JDE8"/>
<dbReference type="HOGENOM" id="CLU_086503_2_1_6"/>
<dbReference type="InterPro" id="IPR053144">
    <property type="entry name" value="Acetyltransferase_Butenolide"/>
</dbReference>
<dbReference type="SUPFAM" id="SSF55729">
    <property type="entry name" value="Acyl-CoA N-acyltransferases (Nat)"/>
    <property type="match status" value="1"/>
</dbReference>
<sequence length="157" mass="18420">MNVSISKKLEWRKHHYLVSTDREKLDLQAIHSYLTRSTWAKGIDLTTVGTSIENSLNFGVYHNETQIGFARLITDYATFAYLCDVYVLEEYQGEGLGRWVMECIHNHPVFEQLRRILLFTTTAPWLYEKFGYEPVNRENYAWAITRPDIYTNTQKSG</sequence>
<dbReference type="InterPro" id="IPR016181">
    <property type="entry name" value="Acyl_CoA_acyltransferase"/>
</dbReference>
<feature type="domain" description="N-acetyltransferase" evidence="1">
    <location>
        <begin position="16"/>
        <end position="147"/>
    </location>
</feature>
<dbReference type="Pfam" id="PF13508">
    <property type="entry name" value="Acetyltransf_7"/>
    <property type="match status" value="1"/>
</dbReference>
<accession>S3JDE8</accession>
<dbReference type="GO" id="GO:0016747">
    <property type="term" value="F:acyltransferase activity, transferring groups other than amino-acyl groups"/>
    <property type="evidence" value="ECO:0007669"/>
    <property type="project" value="InterPro"/>
</dbReference>
<dbReference type="PATRIC" id="fig|566551.4.peg.1482"/>
<evidence type="ECO:0000259" key="1">
    <source>
        <dbReference type="PROSITE" id="PS51186"/>
    </source>
</evidence>
<dbReference type="OrthoDB" id="3216107at2"/>
<dbReference type="CDD" id="cd04301">
    <property type="entry name" value="NAT_SF"/>
    <property type="match status" value="1"/>
</dbReference>
<dbReference type="PANTHER" id="PTHR43233:SF1">
    <property type="entry name" value="FAMILY N-ACETYLTRANSFERASE, PUTATIVE (AFU_ORTHOLOGUE AFUA_6G03350)-RELATED"/>
    <property type="match status" value="1"/>
</dbReference>
<name>S3JDE8_9ENTR</name>
<evidence type="ECO:0000313" key="2">
    <source>
        <dbReference type="EMBL" id="EPF18197.1"/>
    </source>
</evidence>
<dbReference type="STRING" id="566551.HMPREF0201_01608"/>
<dbReference type="PANTHER" id="PTHR43233">
    <property type="entry name" value="FAMILY N-ACETYLTRANSFERASE, PUTATIVE (AFU_ORTHOLOGUE AFUA_6G03350)-RELATED"/>
    <property type="match status" value="1"/>
</dbReference>
<dbReference type="PROSITE" id="PS51186">
    <property type="entry name" value="GNAT"/>
    <property type="match status" value="1"/>
</dbReference>
<reference evidence="2 3" key="1">
    <citation type="submission" date="2013-04" db="EMBL/GenBank/DDBJ databases">
        <authorList>
            <person name="Weinstock G."/>
            <person name="Sodergren E."/>
            <person name="Lobos E.A."/>
            <person name="Fulton L."/>
            <person name="Fulton R."/>
            <person name="Courtney L."/>
            <person name="Fronick C."/>
            <person name="O'Laughlin M."/>
            <person name="Godfrey J."/>
            <person name="Wilson R.M."/>
            <person name="Miner T."/>
            <person name="Farmer C."/>
            <person name="Delehaunty K."/>
            <person name="Cordes M."/>
            <person name="Minx P."/>
            <person name="Tomlinson C."/>
            <person name="Chen J."/>
            <person name="Wollam A."/>
            <person name="Pepin K.H."/>
            <person name="Palsikar V.B."/>
            <person name="Zhang X."/>
            <person name="Suruliraj S."/>
            <person name="Perna N.T."/>
            <person name="Plunkett G."/>
            <person name="Warren W."/>
            <person name="Mitreva M."/>
            <person name="Mardis E.R."/>
            <person name="Wilson R.K."/>
        </authorList>
    </citation>
    <scope>NUCLEOTIDE SEQUENCE [LARGE SCALE GENOMIC DNA]</scope>
    <source>
        <strain evidence="2 3">DSM 4568</strain>
    </source>
</reference>
<gene>
    <name evidence="2" type="ORF">HMPREF0201_01608</name>
</gene>
<proteinExistence type="predicted"/>
<protein>
    <submittedName>
        <fullName evidence="2">Acetyltransferase, GNAT family</fullName>
    </submittedName>
</protein>
<keyword evidence="2" id="KW-0808">Transferase</keyword>
<evidence type="ECO:0000313" key="3">
    <source>
        <dbReference type="Proteomes" id="UP000014585"/>
    </source>
</evidence>
<comment type="caution">
    <text evidence="2">The sequence shown here is derived from an EMBL/GenBank/DDBJ whole genome shotgun (WGS) entry which is preliminary data.</text>
</comment>
<dbReference type="EMBL" id="ATDT01000009">
    <property type="protein sequence ID" value="EPF18197.1"/>
    <property type="molecule type" value="Genomic_DNA"/>
</dbReference>
<organism evidence="2 3">
    <name type="scientific">Cedecea davisae DSM 4568</name>
    <dbReference type="NCBI Taxonomy" id="566551"/>
    <lineage>
        <taxon>Bacteria</taxon>
        <taxon>Pseudomonadati</taxon>
        <taxon>Pseudomonadota</taxon>
        <taxon>Gammaproteobacteria</taxon>
        <taxon>Enterobacterales</taxon>
        <taxon>Enterobacteriaceae</taxon>
        <taxon>Cedecea</taxon>
    </lineage>
</organism>